<dbReference type="AlphaFoldDB" id="A0A650CS99"/>
<evidence type="ECO:0000256" key="1">
    <source>
        <dbReference type="SAM" id="Coils"/>
    </source>
</evidence>
<sequence>MSIRDPFIKLTSNYYNLYEKIILMILNSILVYILSLNLHFIYNYNLEIISVVAVISFFLPEIVSPALTILFTIYLAHTELNLNQLSGMIEIISIIILNILVPILIEIKYGSMQGFMSSEAIIGFPISSLLLLSGIAEKRNLTANVLSSLPLFFIIFDHFDAIMYSTNVLFYYYILLGIISLVIASILFSLKQLISISGIIFSFIGLSTLFYLTPLPHPIPLNLIYTIIVAAIVNTIFTGFYELKIRKQMKEKTQEELSLIKKEIDSSIISLGRIRSYAELEDSLSNIIAEDEKSILEISKKADQCKSLDCINSIYNEFISAKKNIEDKLSQYIFNTVIEYNNVIKELKKNGINLEEISIPSEKIMLSEDDIDKIQKILSTINKNISVGVSEINSIIDSIEKISGIKLNRFYITEYSSIVSAIDYLKKNNVLTYVNQCVNYDRDILTKLEFYGFENRKLEIARKLNEYYGKEILLSDIKNIERESNQLLIIMNEYLNNIKNELEKIWKISKLSNIKNKIEVIDSLINELNKDDAILKKLSDVLTAIPEISNAEKIIEEKDNIYALFTILRENEDIIREKLNEEQCIELEELGINSKLSFYVIEYLKERNINVKLDTNKICLS</sequence>
<keyword evidence="1" id="KW-0175">Coiled coil</keyword>
<feature type="transmembrane region" description="Helical" evidence="2">
    <location>
        <begin position="170"/>
        <end position="188"/>
    </location>
</feature>
<keyword evidence="2" id="KW-1133">Transmembrane helix</keyword>
<feature type="transmembrane region" description="Helical" evidence="2">
    <location>
        <begin position="111"/>
        <end position="132"/>
    </location>
</feature>
<dbReference type="Proteomes" id="UP000426328">
    <property type="component" value="Chromosome"/>
</dbReference>
<evidence type="ECO:0000313" key="4">
    <source>
        <dbReference type="EMBL" id="QGR20741.1"/>
    </source>
</evidence>
<reference evidence="4 5" key="2">
    <citation type="submission" date="2019-10" db="EMBL/GenBank/DDBJ databases">
        <title>Genome Sequences from Six Type Strain Members of the Archaeal Family Sulfolobaceae: Acidianus ambivalens, Acidianus infernus, Metallosphaera prunae, Stygiolobus azoricus, Sulfolobus metallicus, and Sulfurisphaera ohwakuensis.</title>
        <authorList>
            <person name="Counts J.A."/>
            <person name="Kelly R.M."/>
        </authorList>
    </citation>
    <scope>NUCLEOTIDE SEQUENCE [LARGE SCALE GENOMIC DNA]</scope>
    <source>
        <strain evidence="4 5">LEI 10</strain>
    </source>
</reference>
<reference evidence="3 6" key="1">
    <citation type="submission" date="2019-10" db="EMBL/GenBank/DDBJ databases">
        <title>Comparative genomics of sulfur disproportionating microorganisms.</title>
        <authorList>
            <person name="Ward L.M."/>
            <person name="Bertran E."/>
            <person name="Johnston D."/>
        </authorList>
    </citation>
    <scope>NUCLEOTIDE SEQUENCE [LARGE SCALE GENOMIC DNA]</scope>
    <source>
        <strain evidence="3 6">DSM 3772</strain>
    </source>
</reference>
<keyword evidence="5" id="KW-1185">Reference proteome</keyword>
<evidence type="ECO:0000313" key="5">
    <source>
        <dbReference type="Proteomes" id="UP000426328"/>
    </source>
</evidence>
<feature type="transmembrane region" description="Helical" evidence="2">
    <location>
        <begin position="21"/>
        <end position="42"/>
    </location>
</feature>
<dbReference type="RefSeq" id="WP_152940757.1">
    <property type="nucleotide sequence ID" value="NZ_CP045482.1"/>
</dbReference>
<evidence type="ECO:0000313" key="6">
    <source>
        <dbReference type="Proteomes" id="UP000474054"/>
    </source>
</evidence>
<feature type="transmembrane region" description="Helical" evidence="2">
    <location>
        <begin position="144"/>
        <end position="164"/>
    </location>
</feature>
<dbReference type="KEGG" id="aamb:D1866_00915"/>
<feature type="transmembrane region" description="Helical" evidence="2">
    <location>
        <begin position="48"/>
        <end position="75"/>
    </location>
</feature>
<organism evidence="4 5">
    <name type="scientific">Acidianus ambivalens</name>
    <name type="common">Desulfurolobus ambivalens</name>
    <dbReference type="NCBI Taxonomy" id="2283"/>
    <lineage>
        <taxon>Archaea</taxon>
        <taxon>Thermoproteota</taxon>
        <taxon>Thermoprotei</taxon>
        <taxon>Sulfolobales</taxon>
        <taxon>Sulfolobaceae</taxon>
        <taxon>Acidianus</taxon>
    </lineage>
</organism>
<accession>A0A650CS99</accession>
<dbReference type="Proteomes" id="UP000474054">
    <property type="component" value="Unassembled WGS sequence"/>
</dbReference>
<feature type="transmembrane region" description="Helical" evidence="2">
    <location>
        <begin position="87"/>
        <end position="105"/>
    </location>
</feature>
<protein>
    <submittedName>
        <fullName evidence="4">Uncharacterized protein</fullName>
    </submittedName>
</protein>
<feature type="transmembrane region" description="Helical" evidence="2">
    <location>
        <begin position="193"/>
        <end position="212"/>
    </location>
</feature>
<keyword evidence="2" id="KW-0472">Membrane</keyword>
<dbReference type="GeneID" id="42778255"/>
<name>A0A650CS99_ACIAM</name>
<keyword evidence="2" id="KW-0812">Transmembrane</keyword>
<evidence type="ECO:0000256" key="2">
    <source>
        <dbReference type="SAM" id="Phobius"/>
    </source>
</evidence>
<dbReference type="EMBL" id="WHYS01000001">
    <property type="protein sequence ID" value="MQL55196.1"/>
    <property type="molecule type" value="Genomic_DNA"/>
</dbReference>
<feature type="transmembrane region" description="Helical" evidence="2">
    <location>
        <begin position="224"/>
        <end position="243"/>
    </location>
</feature>
<gene>
    <name evidence="4" type="ORF">D1866_00915</name>
    <name evidence="3" type="ORF">GFB69_05380</name>
</gene>
<dbReference type="EMBL" id="CP045482">
    <property type="protein sequence ID" value="QGR20741.1"/>
    <property type="molecule type" value="Genomic_DNA"/>
</dbReference>
<proteinExistence type="predicted"/>
<feature type="coiled-coil region" evidence="1">
    <location>
        <begin position="477"/>
        <end position="531"/>
    </location>
</feature>
<evidence type="ECO:0000313" key="3">
    <source>
        <dbReference type="EMBL" id="MQL55196.1"/>
    </source>
</evidence>